<dbReference type="FunFam" id="3.40.50.300:FF:000425">
    <property type="entry name" value="Probable ABC transporter, ATP-binding subunit"/>
    <property type="match status" value="1"/>
</dbReference>
<dbReference type="SMART" id="SM00382">
    <property type="entry name" value="AAA"/>
    <property type="match status" value="1"/>
</dbReference>
<proteinExistence type="predicted"/>
<sequence length="318" mass="34188">MLQLKHISKRFGAHTVADNISLSIGGGQLLAVLGQSGCGKSTLLKIISGLLASDSGEVWLNGENITDRPSEKRQIALMFQDYALFPHLNVVENAAFGLRMRGTGRREAGQRALQQLEAVGLAHLAARRIDKLSGGEQQRLALARALAAQPALLLLDEAFSSLDSHLRQQLRGLTLAQIRQTGIPAVSVTHSPEEALSMADRLLILQQGRAVQSGTPQEVLQRPANLYAARLLGLHNADAQRYIPPQAIRIDNGGTRCPLLEAAPLPEGMRLVCAHPRYGSLTVLCGWQTQGSADWAALGHIGITVDEAQIISFPPQAV</sequence>
<dbReference type="Gene3D" id="3.40.50.300">
    <property type="entry name" value="P-loop containing nucleotide triphosphate hydrolases"/>
    <property type="match status" value="1"/>
</dbReference>
<keyword evidence="4 6" id="KW-0067">ATP-binding</keyword>
<dbReference type="Proteomes" id="UP000254651">
    <property type="component" value="Unassembled WGS sequence"/>
</dbReference>
<protein>
    <submittedName>
        <fullName evidence="6">ABC transporter ATP-binding protein, amino acid</fullName>
        <ecNumber evidence="6">3.6.3.31</ecNumber>
    </submittedName>
</protein>
<evidence type="ECO:0000313" key="6">
    <source>
        <dbReference type="EMBL" id="STZ77303.1"/>
    </source>
</evidence>
<evidence type="ECO:0000256" key="3">
    <source>
        <dbReference type="ARBA" id="ARBA00022741"/>
    </source>
</evidence>
<dbReference type="PROSITE" id="PS50893">
    <property type="entry name" value="ABC_TRANSPORTER_2"/>
    <property type="match status" value="1"/>
</dbReference>
<keyword evidence="3" id="KW-0547">Nucleotide-binding</keyword>
<dbReference type="GO" id="GO:0016887">
    <property type="term" value="F:ATP hydrolysis activity"/>
    <property type="evidence" value="ECO:0007669"/>
    <property type="project" value="InterPro"/>
</dbReference>
<dbReference type="GO" id="GO:0005524">
    <property type="term" value="F:ATP binding"/>
    <property type="evidence" value="ECO:0007669"/>
    <property type="project" value="UniProtKB-KW"/>
</dbReference>
<dbReference type="PANTHER" id="PTHR42781:SF4">
    <property type="entry name" value="SPERMIDINE_PUTRESCINE IMPORT ATP-BINDING PROTEIN POTA"/>
    <property type="match status" value="1"/>
</dbReference>
<evidence type="ECO:0000259" key="5">
    <source>
        <dbReference type="PROSITE" id="PS50893"/>
    </source>
</evidence>
<dbReference type="GO" id="GO:0015697">
    <property type="term" value="P:quaternary ammonium group transport"/>
    <property type="evidence" value="ECO:0007669"/>
    <property type="project" value="UniProtKB-ARBA"/>
</dbReference>
<evidence type="ECO:0000256" key="2">
    <source>
        <dbReference type="ARBA" id="ARBA00022475"/>
    </source>
</evidence>
<feature type="domain" description="ABC transporter" evidence="5">
    <location>
        <begin position="2"/>
        <end position="232"/>
    </location>
</feature>
<dbReference type="AlphaFoldDB" id="A0A378UKT2"/>
<dbReference type="SUPFAM" id="SSF52540">
    <property type="entry name" value="P-loop containing nucleoside triphosphate hydrolases"/>
    <property type="match status" value="1"/>
</dbReference>
<keyword evidence="6" id="KW-0378">Hydrolase</keyword>
<dbReference type="EMBL" id="UGQS01000002">
    <property type="protein sequence ID" value="STZ77303.1"/>
    <property type="molecule type" value="Genomic_DNA"/>
</dbReference>
<evidence type="ECO:0000256" key="4">
    <source>
        <dbReference type="ARBA" id="ARBA00022840"/>
    </source>
</evidence>
<keyword evidence="1" id="KW-0813">Transport</keyword>
<reference evidence="6 7" key="1">
    <citation type="submission" date="2018-06" db="EMBL/GenBank/DDBJ databases">
        <authorList>
            <consortium name="Pathogen Informatics"/>
            <person name="Doyle S."/>
        </authorList>
    </citation>
    <scope>NUCLEOTIDE SEQUENCE [LARGE SCALE GENOMIC DNA]</scope>
    <source>
        <strain evidence="6 7">NCTC10295</strain>
    </source>
</reference>
<dbReference type="PANTHER" id="PTHR42781">
    <property type="entry name" value="SPERMIDINE/PUTRESCINE IMPORT ATP-BINDING PROTEIN POTA"/>
    <property type="match status" value="1"/>
</dbReference>
<dbReference type="Pfam" id="PF00005">
    <property type="entry name" value="ABC_tran"/>
    <property type="match status" value="1"/>
</dbReference>
<dbReference type="PROSITE" id="PS00211">
    <property type="entry name" value="ABC_TRANSPORTER_1"/>
    <property type="match status" value="1"/>
</dbReference>
<dbReference type="InterPro" id="IPR003593">
    <property type="entry name" value="AAA+_ATPase"/>
</dbReference>
<dbReference type="InterPro" id="IPR027417">
    <property type="entry name" value="P-loop_NTPase"/>
</dbReference>
<evidence type="ECO:0000313" key="7">
    <source>
        <dbReference type="Proteomes" id="UP000254651"/>
    </source>
</evidence>
<dbReference type="RefSeq" id="WP_066079769.1">
    <property type="nucleotide sequence ID" value="NZ_CP181246.1"/>
</dbReference>
<keyword evidence="7" id="KW-1185">Reference proteome</keyword>
<organism evidence="6 7">
    <name type="scientific">Bergeriella denitrificans</name>
    <name type="common">Neisseria denitrificans</name>
    <dbReference type="NCBI Taxonomy" id="494"/>
    <lineage>
        <taxon>Bacteria</taxon>
        <taxon>Pseudomonadati</taxon>
        <taxon>Pseudomonadota</taxon>
        <taxon>Betaproteobacteria</taxon>
        <taxon>Neisseriales</taxon>
        <taxon>Neisseriaceae</taxon>
        <taxon>Bergeriella</taxon>
    </lineage>
</organism>
<gene>
    <name evidence="6" type="primary">potA_2</name>
    <name evidence="6" type="ORF">NCTC10295_02120</name>
</gene>
<keyword evidence="2" id="KW-1003">Cell membrane</keyword>
<dbReference type="InterPro" id="IPR017871">
    <property type="entry name" value="ABC_transporter-like_CS"/>
</dbReference>
<accession>A0A378UKT2</accession>
<dbReference type="InterPro" id="IPR003439">
    <property type="entry name" value="ABC_transporter-like_ATP-bd"/>
</dbReference>
<name>A0A378UKT2_BERDE</name>
<dbReference type="EC" id="3.6.3.31" evidence="6"/>
<keyword evidence="2" id="KW-0472">Membrane</keyword>
<evidence type="ECO:0000256" key="1">
    <source>
        <dbReference type="ARBA" id="ARBA00022448"/>
    </source>
</evidence>
<dbReference type="InterPro" id="IPR050093">
    <property type="entry name" value="ABC_SmlMolc_Importer"/>
</dbReference>